<name>A0A382P6Q9_9ZZZZ</name>
<accession>A0A382P6Q9</accession>
<organism evidence="1">
    <name type="scientific">marine metagenome</name>
    <dbReference type="NCBI Taxonomy" id="408172"/>
    <lineage>
        <taxon>unclassified sequences</taxon>
        <taxon>metagenomes</taxon>
        <taxon>ecological metagenomes</taxon>
    </lineage>
</organism>
<evidence type="ECO:0008006" key="2">
    <source>
        <dbReference type="Google" id="ProtNLM"/>
    </source>
</evidence>
<proteinExistence type="predicted"/>
<dbReference type="EMBL" id="UINC01104400">
    <property type="protein sequence ID" value="SVC67511.1"/>
    <property type="molecule type" value="Genomic_DNA"/>
</dbReference>
<feature type="non-terminal residue" evidence="1">
    <location>
        <position position="1"/>
    </location>
</feature>
<dbReference type="Gene3D" id="3.40.190.10">
    <property type="entry name" value="Periplasmic binding protein-like II"/>
    <property type="match status" value="2"/>
</dbReference>
<dbReference type="AlphaFoldDB" id="A0A382P6Q9"/>
<reference evidence="1" key="1">
    <citation type="submission" date="2018-05" db="EMBL/GenBank/DDBJ databases">
        <authorList>
            <person name="Lanie J.A."/>
            <person name="Ng W.-L."/>
            <person name="Kazmierczak K.M."/>
            <person name="Andrzejewski T.M."/>
            <person name="Davidsen T.M."/>
            <person name="Wayne K.J."/>
            <person name="Tettelin H."/>
            <person name="Glass J.I."/>
            <person name="Rusch D."/>
            <person name="Podicherti R."/>
            <person name="Tsui H.-C.T."/>
            <person name="Winkler M.E."/>
        </authorList>
    </citation>
    <scope>NUCLEOTIDE SEQUENCE</scope>
</reference>
<gene>
    <name evidence="1" type="ORF">METZ01_LOCUS320365</name>
</gene>
<sequence>AVQVAFNLKKGSLPIRGDIDMSTANDCMQKGLKILAGGNVVPSGDILLSADTNNQVNDLMNTFWSDLYMTPEEAQAKYAKIIASAD</sequence>
<evidence type="ECO:0000313" key="1">
    <source>
        <dbReference type="EMBL" id="SVC67511.1"/>
    </source>
</evidence>
<protein>
    <recommendedName>
        <fullName evidence="2">ABC transporter substrate-binding protein</fullName>
    </recommendedName>
</protein>